<gene>
    <name evidence="2" type="ORF">Rt10032_c10g4328</name>
</gene>
<protein>
    <recommendedName>
        <fullName evidence="4">Proteophosphoglycan ppg4</fullName>
    </recommendedName>
</protein>
<sequence length="416" mass="46414">MRDRTNKPSKRYRDLFGEFWGRPCGRLLNGVAYCALSVDRDDLDRPLYIREDYERAWTVLQDTKKVGLSRGLVWEGQPGIGKSVGLRYLLLRSFKTCTPVIYCPNIAKPVMIFCNDGIFAIPQDEFDHFKYLDYKKQTVGVILVVDLVHKYELRDIMTVTVDLHEKKGDPEIIHLDSYQRPQTLNTVNIASASSTGAPPPLSPSSTTTILPSVPSTTDDSGTTPLPSSIVGTPSVAAQDGRDEPESDKSDESDAEEEEPSTPFIQLHDYVDAYWSAWSAKRNVWHPIDVFRMAGPSLRAPLDGILRRTGDFCLDYFGGPVQEIPVKTLAEFYRIVANRQSPGTSNSPSSGVLQLRPDAQMTQFHSFFEKPTTKEPSSALVPPSRFIIPTLWLSQVLVAAIAEAEADLVKGLFPLFK</sequence>
<reference evidence="2 3" key="1">
    <citation type="submission" date="2019-07" db="EMBL/GenBank/DDBJ databases">
        <title>Rhodotorula toruloides NBRC10032 genome sequencing.</title>
        <authorList>
            <person name="Shida Y."/>
            <person name="Takaku H."/>
            <person name="Ogasawara W."/>
            <person name="Mori K."/>
        </authorList>
    </citation>
    <scope>NUCLEOTIDE SEQUENCE [LARGE SCALE GENOMIC DNA]</scope>
    <source>
        <strain evidence="2 3">NBRC10032</strain>
    </source>
</reference>
<comment type="caution">
    <text evidence="2">The sequence shown here is derived from an EMBL/GenBank/DDBJ whole genome shotgun (WGS) entry which is preliminary data.</text>
</comment>
<evidence type="ECO:0000313" key="3">
    <source>
        <dbReference type="Proteomes" id="UP000321518"/>
    </source>
</evidence>
<organism evidence="2 3">
    <name type="scientific">Rhodotorula toruloides</name>
    <name type="common">Yeast</name>
    <name type="synonym">Rhodosporidium toruloides</name>
    <dbReference type="NCBI Taxonomy" id="5286"/>
    <lineage>
        <taxon>Eukaryota</taxon>
        <taxon>Fungi</taxon>
        <taxon>Dikarya</taxon>
        <taxon>Basidiomycota</taxon>
        <taxon>Pucciniomycotina</taxon>
        <taxon>Microbotryomycetes</taxon>
        <taxon>Sporidiobolales</taxon>
        <taxon>Sporidiobolaceae</taxon>
        <taxon>Rhodotorula</taxon>
    </lineage>
</organism>
<evidence type="ECO:0000313" key="2">
    <source>
        <dbReference type="EMBL" id="GEM10311.1"/>
    </source>
</evidence>
<proteinExistence type="predicted"/>
<evidence type="ECO:0000256" key="1">
    <source>
        <dbReference type="SAM" id="MobiDB-lite"/>
    </source>
</evidence>
<feature type="compositionally biased region" description="Polar residues" evidence="1">
    <location>
        <begin position="218"/>
        <end position="231"/>
    </location>
</feature>
<feature type="compositionally biased region" description="Low complexity" evidence="1">
    <location>
        <begin position="203"/>
        <end position="217"/>
    </location>
</feature>
<feature type="region of interest" description="Disordered" evidence="1">
    <location>
        <begin position="190"/>
        <end position="262"/>
    </location>
</feature>
<feature type="compositionally biased region" description="Basic and acidic residues" evidence="1">
    <location>
        <begin position="239"/>
        <end position="251"/>
    </location>
</feature>
<evidence type="ECO:0008006" key="4">
    <source>
        <dbReference type="Google" id="ProtNLM"/>
    </source>
</evidence>
<name>A0A511KIW4_RHOTO</name>
<dbReference type="OrthoDB" id="2340858at2759"/>
<dbReference type="Proteomes" id="UP000321518">
    <property type="component" value="Unassembled WGS sequence"/>
</dbReference>
<accession>A0A511KIW4</accession>
<dbReference type="EMBL" id="BJWK01000010">
    <property type="protein sequence ID" value="GEM10311.1"/>
    <property type="molecule type" value="Genomic_DNA"/>
</dbReference>
<dbReference type="AlphaFoldDB" id="A0A511KIW4"/>